<dbReference type="GO" id="GO:0003729">
    <property type="term" value="F:mRNA binding"/>
    <property type="evidence" value="ECO:0007669"/>
    <property type="project" value="InterPro"/>
</dbReference>
<keyword evidence="4" id="KW-0812">Transmembrane</keyword>
<dbReference type="PROSITE" id="PS50077">
    <property type="entry name" value="HEAT_REPEAT"/>
    <property type="match status" value="1"/>
</dbReference>
<gene>
    <name evidence="5" type="ORF">Acr_03g0012660</name>
</gene>
<feature type="repeat" description="HEAT" evidence="3">
    <location>
        <begin position="22"/>
        <end position="60"/>
    </location>
</feature>
<keyword evidence="2" id="KW-0508">mRNA splicing</keyword>
<accession>A0A7J0EDS4</accession>
<dbReference type="OrthoDB" id="438939at2759"/>
<dbReference type="InterPro" id="IPR016024">
    <property type="entry name" value="ARM-type_fold"/>
</dbReference>
<dbReference type="InterPro" id="IPR021133">
    <property type="entry name" value="HEAT_type_2"/>
</dbReference>
<evidence type="ECO:0000313" key="5">
    <source>
        <dbReference type="EMBL" id="GFY84492.1"/>
    </source>
</evidence>
<evidence type="ECO:0000256" key="4">
    <source>
        <dbReference type="SAM" id="Phobius"/>
    </source>
</evidence>
<keyword evidence="4" id="KW-1133">Transmembrane helix</keyword>
<evidence type="ECO:0000256" key="1">
    <source>
        <dbReference type="ARBA" id="ARBA00005754"/>
    </source>
</evidence>
<dbReference type="GO" id="GO:0000245">
    <property type="term" value="P:spliceosomal complex assembly"/>
    <property type="evidence" value="ECO:0007669"/>
    <property type="project" value="InterPro"/>
</dbReference>
<keyword evidence="2" id="KW-0747">Spliceosome</keyword>
<dbReference type="EMBL" id="BJWL01000003">
    <property type="protein sequence ID" value="GFY84492.1"/>
    <property type="molecule type" value="Genomic_DNA"/>
</dbReference>
<protein>
    <submittedName>
        <fullName evidence="5">Splicing factor</fullName>
    </submittedName>
</protein>
<keyword evidence="6" id="KW-1185">Reference proteome</keyword>
<dbReference type="InterPro" id="IPR011989">
    <property type="entry name" value="ARM-like"/>
</dbReference>
<organism evidence="5 6">
    <name type="scientific">Actinidia rufa</name>
    <dbReference type="NCBI Taxonomy" id="165716"/>
    <lineage>
        <taxon>Eukaryota</taxon>
        <taxon>Viridiplantae</taxon>
        <taxon>Streptophyta</taxon>
        <taxon>Embryophyta</taxon>
        <taxon>Tracheophyta</taxon>
        <taxon>Spermatophyta</taxon>
        <taxon>Magnoliopsida</taxon>
        <taxon>eudicotyledons</taxon>
        <taxon>Gunneridae</taxon>
        <taxon>Pentapetalae</taxon>
        <taxon>asterids</taxon>
        <taxon>Ericales</taxon>
        <taxon>Actinidiaceae</taxon>
        <taxon>Actinidia</taxon>
    </lineage>
</organism>
<dbReference type="SUPFAM" id="SSF48371">
    <property type="entry name" value="ARM repeat"/>
    <property type="match status" value="1"/>
</dbReference>
<dbReference type="GO" id="GO:0005681">
    <property type="term" value="C:spliceosomal complex"/>
    <property type="evidence" value="ECO:0007669"/>
    <property type="project" value="UniProtKB-KW"/>
</dbReference>
<comment type="similarity">
    <text evidence="1">Belongs to the SF3B1 family.</text>
</comment>
<keyword evidence="4" id="KW-0472">Membrane</keyword>
<proteinExistence type="inferred from homology"/>
<evidence type="ECO:0000313" key="6">
    <source>
        <dbReference type="Proteomes" id="UP000585474"/>
    </source>
</evidence>
<dbReference type="Gene3D" id="1.25.10.10">
    <property type="entry name" value="Leucine-rich Repeat Variant"/>
    <property type="match status" value="1"/>
</dbReference>
<evidence type="ECO:0000256" key="3">
    <source>
        <dbReference type="PROSITE-ProRule" id="PRU00103"/>
    </source>
</evidence>
<feature type="transmembrane region" description="Helical" evidence="4">
    <location>
        <begin position="79"/>
        <end position="100"/>
    </location>
</feature>
<dbReference type="PANTHER" id="PTHR12097">
    <property type="entry name" value="SPLICING FACTOR 3B, SUBUNIT 1-RELATED"/>
    <property type="match status" value="1"/>
</dbReference>
<dbReference type="Proteomes" id="UP000585474">
    <property type="component" value="Unassembled WGS sequence"/>
</dbReference>
<name>A0A7J0EDS4_9ERIC</name>
<comment type="caution">
    <text evidence="5">The sequence shown here is derived from an EMBL/GenBank/DDBJ whole genome shotgun (WGS) entry which is preliminary data.</text>
</comment>
<evidence type="ECO:0000256" key="2">
    <source>
        <dbReference type="ARBA" id="ARBA00022728"/>
    </source>
</evidence>
<sequence>MRESIVPSALGIPQLLPFLKPVLEAVGNDVTDENEEVRIATALALAALAEASAPNGIESFESVFMPLLKGVIGSRRGKVLAAFLIVFVSLIPLMDAAYAIHFTREVMGVLVREFDLPDEQEKQIVLKTVKQCTSIEGVKADYNGFLPEMFKKFLSLDTSN</sequence>
<dbReference type="InterPro" id="IPR038737">
    <property type="entry name" value="SF3b_su1-like"/>
</dbReference>
<dbReference type="AlphaFoldDB" id="A0A7J0EDS4"/>
<reference evidence="5 6" key="1">
    <citation type="submission" date="2019-07" db="EMBL/GenBank/DDBJ databases">
        <title>De Novo Assembly of kiwifruit Actinidia rufa.</title>
        <authorList>
            <person name="Sugita-Konishi S."/>
            <person name="Sato K."/>
            <person name="Mori E."/>
            <person name="Abe Y."/>
            <person name="Kisaki G."/>
            <person name="Hamano K."/>
            <person name="Suezawa K."/>
            <person name="Otani M."/>
            <person name="Fukuda T."/>
            <person name="Manabe T."/>
            <person name="Gomi K."/>
            <person name="Tabuchi M."/>
            <person name="Akimitsu K."/>
            <person name="Kataoka I."/>
        </authorList>
    </citation>
    <scope>NUCLEOTIDE SEQUENCE [LARGE SCALE GENOMIC DNA]</scope>
    <source>
        <strain evidence="6">cv. Fuchu</strain>
    </source>
</reference>
<keyword evidence="2" id="KW-0507">mRNA processing</keyword>